<protein>
    <recommendedName>
        <fullName evidence="15">E3 SUMO-protein ligase PIAS1</fullName>
    </recommendedName>
</protein>
<dbReference type="Pfam" id="PF02891">
    <property type="entry name" value="zf-MIZ"/>
    <property type="match status" value="1"/>
</dbReference>
<keyword evidence="3" id="KW-0808">Transferase</keyword>
<dbReference type="GO" id="GO:0000785">
    <property type="term" value="C:chromatin"/>
    <property type="evidence" value="ECO:0007669"/>
    <property type="project" value="TreeGrafter"/>
</dbReference>
<dbReference type="Gene3D" id="3.30.40.10">
    <property type="entry name" value="Zinc/RING finger domain, C3HC4 (zinc finger)"/>
    <property type="match status" value="1"/>
</dbReference>
<evidence type="ECO:0000313" key="14">
    <source>
        <dbReference type="Proteomes" id="UP000799324"/>
    </source>
</evidence>
<accession>A0A6A6TBP1</accession>
<evidence type="ECO:0000259" key="10">
    <source>
        <dbReference type="PROSITE" id="PS50800"/>
    </source>
</evidence>
<feature type="region of interest" description="Disordered" evidence="9">
    <location>
        <begin position="430"/>
        <end position="568"/>
    </location>
</feature>
<dbReference type="PROSITE" id="PS51466">
    <property type="entry name" value="PINIT"/>
    <property type="match status" value="1"/>
</dbReference>
<evidence type="ECO:0000259" key="12">
    <source>
        <dbReference type="PROSITE" id="PS51466"/>
    </source>
</evidence>
<gene>
    <name evidence="13" type="ORF">K491DRAFT_741916</name>
</gene>
<evidence type="ECO:0000256" key="6">
    <source>
        <dbReference type="ARBA" id="ARBA00022786"/>
    </source>
</evidence>
<dbReference type="Pfam" id="PF14324">
    <property type="entry name" value="PINIT"/>
    <property type="match status" value="1"/>
</dbReference>
<evidence type="ECO:0000256" key="1">
    <source>
        <dbReference type="ARBA" id="ARBA00004718"/>
    </source>
</evidence>
<keyword evidence="6" id="KW-0833">Ubl conjugation pathway</keyword>
<feature type="compositionally biased region" description="Polar residues" evidence="9">
    <location>
        <begin position="390"/>
        <end position="401"/>
    </location>
</feature>
<dbReference type="CDD" id="cd16792">
    <property type="entry name" value="SP-RING_Siz-like"/>
    <property type="match status" value="1"/>
</dbReference>
<dbReference type="AlphaFoldDB" id="A0A6A6TBP1"/>
<feature type="compositionally biased region" description="Polar residues" evidence="9">
    <location>
        <begin position="438"/>
        <end position="458"/>
    </location>
</feature>
<feature type="region of interest" description="Disordered" evidence="9">
    <location>
        <begin position="375"/>
        <end position="418"/>
    </location>
</feature>
<dbReference type="OrthoDB" id="28127at2759"/>
<sequence>MASSAESQGQALIARSKTLVNNDLKRICKEEGMTVSGNKAQLQSRVINRIEAIISGGDAEALNRLRYRLNNHGASPPSSASPAYSSPVQHSMPVIGNGYGGGQRYAPYQPPPTIGGSRIFKDSPFYQIEELLLSDIKLEASPSHRQTTTRSLTLSADQALRMRGDSELKLLLFSAMDNPLISYGQQDVAFPSQIEVKINGDEVKANFKGLKNKPGSTRPADITDYVRKSPANYRNSIQVTYALTQKVSSIHKYNIYVYLVKKHSIASLAKHIKERQVITKHNVLRESEEKANDADIEVGSVNLSLKDPISTLRITIPCRSMICSHNQCFDAESFLQLQEQAPTWNCPICNKTVSYQGLAVDQYVQEILQSVSKSTDQVTIEPNGEWHHTQPGNDQTPRTNGYGNGYADSYDEDSEEDLVDITDSRSRVSAIKSEAVPTPQSLARTPPLSSREASSAPRTGSKRTSEVIDLTLSDEDEPSRPAKKVAYSTPSSLSDPLHRYQQPPPTFGPSSVPMRPQAQTYNSMPSAMRLDPPRNHPDAPPSYRPPPPRNSFPGYGTSTHPTYLGSSP</sequence>
<feature type="domain" description="SP-RING-type" evidence="11">
    <location>
        <begin position="292"/>
        <end position="373"/>
    </location>
</feature>
<feature type="compositionally biased region" description="Polar residues" evidence="9">
    <location>
        <begin position="557"/>
        <end position="568"/>
    </location>
</feature>
<keyword evidence="4" id="KW-0479">Metal-binding</keyword>
<feature type="domain" description="SAP" evidence="10">
    <location>
        <begin position="16"/>
        <end position="50"/>
    </location>
</feature>
<dbReference type="GO" id="GO:0016925">
    <property type="term" value="P:protein sumoylation"/>
    <property type="evidence" value="ECO:0007669"/>
    <property type="project" value="UniProtKB-UniPathway"/>
</dbReference>
<evidence type="ECO:0000256" key="5">
    <source>
        <dbReference type="ARBA" id="ARBA00022771"/>
    </source>
</evidence>
<dbReference type="UniPathway" id="UPA00886"/>
<proteinExistence type="inferred from homology"/>
<dbReference type="SMART" id="SM00513">
    <property type="entry name" value="SAP"/>
    <property type="match status" value="1"/>
</dbReference>
<dbReference type="Proteomes" id="UP000799324">
    <property type="component" value="Unassembled WGS sequence"/>
</dbReference>
<dbReference type="PANTHER" id="PTHR10782">
    <property type="entry name" value="ZINC FINGER MIZ DOMAIN-CONTAINING PROTEIN"/>
    <property type="match status" value="1"/>
</dbReference>
<dbReference type="InterPro" id="IPR023321">
    <property type="entry name" value="PINIT"/>
</dbReference>
<dbReference type="EMBL" id="MU004325">
    <property type="protein sequence ID" value="KAF2657389.1"/>
    <property type="molecule type" value="Genomic_DNA"/>
</dbReference>
<reference evidence="13" key="1">
    <citation type="journal article" date="2020" name="Stud. Mycol.">
        <title>101 Dothideomycetes genomes: a test case for predicting lifestyles and emergence of pathogens.</title>
        <authorList>
            <person name="Haridas S."/>
            <person name="Albert R."/>
            <person name="Binder M."/>
            <person name="Bloem J."/>
            <person name="Labutti K."/>
            <person name="Salamov A."/>
            <person name="Andreopoulos B."/>
            <person name="Baker S."/>
            <person name="Barry K."/>
            <person name="Bills G."/>
            <person name="Bluhm B."/>
            <person name="Cannon C."/>
            <person name="Castanera R."/>
            <person name="Culley D."/>
            <person name="Daum C."/>
            <person name="Ezra D."/>
            <person name="Gonzalez J."/>
            <person name="Henrissat B."/>
            <person name="Kuo A."/>
            <person name="Liang C."/>
            <person name="Lipzen A."/>
            <person name="Lutzoni F."/>
            <person name="Magnuson J."/>
            <person name="Mondo S."/>
            <person name="Nolan M."/>
            <person name="Ohm R."/>
            <person name="Pangilinan J."/>
            <person name="Park H.-J."/>
            <person name="Ramirez L."/>
            <person name="Alfaro M."/>
            <person name="Sun H."/>
            <person name="Tritt A."/>
            <person name="Yoshinaga Y."/>
            <person name="Zwiers L.-H."/>
            <person name="Turgeon B."/>
            <person name="Goodwin S."/>
            <person name="Spatafora J."/>
            <person name="Crous P."/>
            <person name="Grigoriev I."/>
        </authorList>
    </citation>
    <scope>NUCLEOTIDE SEQUENCE</scope>
    <source>
        <strain evidence="13">CBS 122681</strain>
    </source>
</reference>
<evidence type="ECO:0000256" key="7">
    <source>
        <dbReference type="ARBA" id="ARBA00022833"/>
    </source>
</evidence>
<dbReference type="PANTHER" id="PTHR10782:SF4">
    <property type="entry name" value="TONALLI, ISOFORM E"/>
    <property type="match status" value="1"/>
</dbReference>
<dbReference type="InterPro" id="IPR038654">
    <property type="entry name" value="PINIT_sf"/>
</dbReference>
<evidence type="ECO:0000256" key="8">
    <source>
        <dbReference type="PROSITE-ProRule" id="PRU00452"/>
    </source>
</evidence>
<evidence type="ECO:0008006" key="15">
    <source>
        <dbReference type="Google" id="ProtNLM"/>
    </source>
</evidence>
<dbReference type="GO" id="GO:0061665">
    <property type="term" value="F:SUMO ligase activity"/>
    <property type="evidence" value="ECO:0007669"/>
    <property type="project" value="TreeGrafter"/>
</dbReference>
<comment type="pathway">
    <text evidence="1">Protein modification; protein sumoylation.</text>
</comment>
<dbReference type="Gene3D" id="2.60.120.780">
    <property type="entry name" value="PINIT domain"/>
    <property type="match status" value="1"/>
</dbReference>
<comment type="similarity">
    <text evidence="2">Belongs to the PIAS family.</text>
</comment>
<evidence type="ECO:0000256" key="2">
    <source>
        <dbReference type="ARBA" id="ARBA00005383"/>
    </source>
</evidence>
<name>A0A6A6TBP1_9PLEO</name>
<feature type="compositionally biased region" description="Acidic residues" evidence="9">
    <location>
        <begin position="409"/>
        <end position="418"/>
    </location>
</feature>
<dbReference type="GO" id="GO:0008270">
    <property type="term" value="F:zinc ion binding"/>
    <property type="evidence" value="ECO:0007669"/>
    <property type="project" value="UniProtKB-KW"/>
</dbReference>
<keyword evidence="7" id="KW-0862">Zinc</keyword>
<dbReference type="InterPro" id="IPR003034">
    <property type="entry name" value="SAP_dom"/>
</dbReference>
<evidence type="ECO:0000256" key="9">
    <source>
        <dbReference type="SAM" id="MobiDB-lite"/>
    </source>
</evidence>
<keyword evidence="14" id="KW-1185">Reference proteome</keyword>
<organism evidence="13 14">
    <name type="scientific">Lophiostoma macrostomum CBS 122681</name>
    <dbReference type="NCBI Taxonomy" id="1314788"/>
    <lineage>
        <taxon>Eukaryota</taxon>
        <taxon>Fungi</taxon>
        <taxon>Dikarya</taxon>
        <taxon>Ascomycota</taxon>
        <taxon>Pezizomycotina</taxon>
        <taxon>Dothideomycetes</taxon>
        <taxon>Pleosporomycetidae</taxon>
        <taxon>Pleosporales</taxon>
        <taxon>Lophiostomataceae</taxon>
        <taxon>Lophiostoma</taxon>
    </lineage>
</organism>
<keyword evidence="5 8" id="KW-0863">Zinc-finger</keyword>
<dbReference type="InterPro" id="IPR013083">
    <property type="entry name" value="Znf_RING/FYVE/PHD"/>
</dbReference>
<feature type="compositionally biased region" description="Pro residues" evidence="9">
    <location>
        <begin position="538"/>
        <end position="550"/>
    </location>
</feature>
<evidence type="ECO:0000259" key="11">
    <source>
        <dbReference type="PROSITE" id="PS51044"/>
    </source>
</evidence>
<evidence type="ECO:0000256" key="3">
    <source>
        <dbReference type="ARBA" id="ARBA00022679"/>
    </source>
</evidence>
<feature type="domain" description="PINIT" evidence="12">
    <location>
        <begin position="104"/>
        <end position="263"/>
    </location>
</feature>
<evidence type="ECO:0000256" key="4">
    <source>
        <dbReference type="ARBA" id="ARBA00022723"/>
    </source>
</evidence>
<dbReference type="Pfam" id="PF02037">
    <property type="entry name" value="SAP"/>
    <property type="match status" value="1"/>
</dbReference>
<dbReference type="InterPro" id="IPR031141">
    <property type="entry name" value="SIZ1/2_SP-RING"/>
</dbReference>
<dbReference type="PROSITE" id="PS50800">
    <property type="entry name" value="SAP"/>
    <property type="match status" value="1"/>
</dbReference>
<dbReference type="InterPro" id="IPR004181">
    <property type="entry name" value="Znf_MIZ"/>
</dbReference>
<evidence type="ECO:0000313" key="13">
    <source>
        <dbReference type="EMBL" id="KAF2657389.1"/>
    </source>
</evidence>
<dbReference type="PROSITE" id="PS51044">
    <property type="entry name" value="ZF_SP_RING"/>
    <property type="match status" value="1"/>
</dbReference>